<dbReference type="AlphaFoldDB" id="A0AAN7P216"/>
<evidence type="ECO:0000256" key="1">
    <source>
        <dbReference type="SAM" id="MobiDB-lite"/>
    </source>
</evidence>
<sequence length="211" mass="23501">MYRQMVTLMEEKSRDHLPVHALRGILTPVVVKVVPVGEVLMTNKSGKQRQRVNPVRVVPWISPTTSKEQQQGPDAPQVEHIQERASSLSSPYPAAGAKGGREAVWGCSEHLLGYRTGVWCGMLENAMKPEKQEEITAITPTATALIPDLLFETQGLNKMKLPWSWVGAEPRMDAQDTANLFHEEGPRSQVGKVAAWPKQPCPQQSPVWDRH</sequence>
<dbReference type="EMBL" id="JAUNZN010000005">
    <property type="protein sequence ID" value="KAK4821211.1"/>
    <property type="molecule type" value="Genomic_DNA"/>
</dbReference>
<feature type="compositionally biased region" description="Polar residues" evidence="1">
    <location>
        <begin position="62"/>
        <end position="72"/>
    </location>
</feature>
<protein>
    <submittedName>
        <fullName evidence="2">Uncharacterized protein</fullName>
    </submittedName>
</protein>
<organism evidence="2 3">
    <name type="scientific">Mycteria americana</name>
    <name type="common">Wood stork</name>
    <dbReference type="NCBI Taxonomy" id="33587"/>
    <lineage>
        <taxon>Eukaryota</taxon>
        <taxon>Metazoa</taxon>
        <taxon>Chordata</taxon>
        <taxon>Craniata</taxon>
        <taxon>Vertebrata</taxon>
        <taxon>Euteleostomi</taxon>
        <taxon>Archelosauria</taxon>
        <taxon>Archosauria</taxon>
        <taxon>Dinosauria</taxon>
        <taxon>Saurischia</taxon>
        <taxon>Theropoda</taxon>
        <taxon>Coelurosauria</taxon>
        <taxon>Aves</taxon>
        <taxon>Neognathae</taxon>
        <taxon>Neoaves</taxon>
        <taxon>Aequornithes</taxon>
        <taxon>Ciconiiformes</taxon>
        <taxon>Ciconiidae</taxon>
        <taxon>Mycteria</taxon>
    </lineage>
</organism>
<name>A0AAN7P216_MYCAM</name>
<evidence type="ECO:0000313" key="3">
    <source>
        <dbReference type="Proteomes" id="UP001333110"/>
    </source>
</evidence>
<accession>A0AAN7P216</accession>
<dbReference type="Proteomes" id="UP001333110">
    <property type="component" value="Unassembled WGS sequence"/>
</dbReference>
<proteinExistence type="predicted"/>
<evidence type="ECO:0000313" key="2">
    <source>
        <dbReference type="EMBL" id="KAK4821211.1"/>
    </source>
</evidence>
<feature type="region of interest" description="Disordered" evidence="1">
    <location>
        <begin position="62"/>
        <end position="95"/>
    </location>
</feature>
<comment type="caution">
    <text evidence="2">The sequence shown here is derived from an EMBL/GenBank/DDBJ whole genome shotgun (WGS) entry which is preliminary data.</text>
</comment>
<keyword evidence="3" id="KW-1185">Reference proteome</keyword>
<feature type="compositionally biased region" description="Polar residues" evidence="1">
    <location>
        <begin position="201"/>
        <end position="211"/>
    </location>
</feature>
<reference evidence="2 3" key="1">
    <citation type="journal article" date="2023" name="J. Hered.">
        <title>Chromosome-level genome of the wood stork (Mycteria americana) provides insight into avian chromosome evolution.</title>
        <authorList>
            <person name="Flamio R. Jr."/>
            <person name="Ramstad K.M."/>
        </authorList>
    </citation>
    <scope>NUCLEOTIDE SEQUENCE [LARGE SCALE GENOMIC DNA]</scope>
    <source>
        <strain evidence="2">JAX WOST 10</strain>
    </source>
</reference>
<gene>
    <name evidence="2" type="ORF">QYF61_015779</name>
</gene>
<feature type="region of interest" description="Disordered" evidence="1">
    <location>
        <begin position="186"/>
        <end position="211"/>
    </location>
</feature>